<accession>A0A5B8LY98</accession>
<evidence type="ECO:0000313" key="2">
    <source>
        <dbReference type="EMBL" id="QDZ12791.1"/>
    </source>
</evidence>
<organism evidence="2 3">
    <name type="scientific">Devosia ginsengisoli</name>
    <dbReference type="NCBI Taxonomy" id="400770"/>
    <lineage>
        <taxon>Bacteria</taxon>
        <taxon>Pseudomonadati</taxon>
        <taxon>Pseudomonadota</taxon>
        <taxon>Alphaproteobacteria</taxon>
        <taxon>Hyphomicrobiales</taxon>
        <taxon>Devosiaceae</taxon>
        <taxon>Devosia</taxon>
    </lineage>
</organism>
<dbReference type="KEGG" id="dea:FPZ08_19810"/>
<feature type="region of interest" description="Disordered" evidence="1">
    <location>
        <begin position="70"/>
        <end position="113"/>
    </location>
</feature>
<proteinExistence type="predicted"/>
<dbReference type="Proteomes" id="UP000315364">
    <property type="component" value="Chromosome"/>
</dbReference>
<evidence type="ECO:0000313" key="3">
    <source>
        <dbReference type="Proteomes" id="UP000315364"/>
    </source>
</evidence>
<reference evidence="2 3" key="1">
    <citation type="submission" date="2019-07" db="EMBL/GenBank/DDBJ databases">
        <title>Full genome sequence of Devosia sp. Gsoil 520.</title>
        <authorList>
            <person name="Im W.-T."/>
        </authorList>
    </citation>
    <scope>NUCLEOTIDE SEQUENCE [LARGE SCALE GENOMIC DNA]</scope>
    <source>
        <strain evidence="2 3">Gsoil 520</strain>
    </source>
</reference>
<dbReference type="AlphaFoldDB" id="A0A5B8LY98"/>
<keyword evidence="3" id="KW-1185">Reference proteome</keyword>
<evidence type="ECO:0000256" key="1">
    <source>
        <dbReference type="SAM" id="MobiDB-lite"/>
    </source>
</evidence>
<sequence>MLIAVHAGGACGGSTGTLISGGPGVLSVVQLADGRWARGYIAPFKPNNSWNLRPKDGGYMYGNVISESEAQSYLNPPSTVDEDGSDSGEAPPPPGENNPDPDPETGCGVDYEC</sequence>
<name>A0A5B8LY98_9HYPH</name>
<protein>
    <submittedName>
        <fullName evidence="2">Uncharacterized protein</fullName>
    </submittedName>
</protein>
<dbReference type="EMBL" id="CP042304">
    <property type="protein sequence ID" value="QDZ12791.1"/>
    <property type="molecule type" value="Genomic_DNA"/>
</dbReference>
<gene>
    <name evidence="2" type="ORF">FPZ08_19810</name>
</gene>
<dbReference type="RefSeq" id="WP_146292146.1">
    <property type="nucleotide sequence ID" value="NZ_CP042304.1"/>
</dbReference>